<accession>A0ABP6NKM2</accession>
<feature type="region of interest" description="Disordered" evidence="1">
    <location>
        <begin position="57"/>
        <end position="87"/>
    </location>
</feature>
<comment type="caution">
    <text evidence="2">The sequence shown here is derived from an EMBL/GenBank/DDBJ whole genome shotgun (WGS) entry which is preliminary data.</text>
</comment>
<dbReference type="Proteomes" id="UP001500893">
    <property type="component" value="Unassembled WGS sequence"/>
</dbReference>
<organism evidence="2 3">
    <name type="scientific">Streptomyces rameus</name>
    <dbReference type="NCBI Taxonomy" id="68261"/>
    <lineage>
        <taxon>Bacteria</taxon>
        <taxon>Bacillati</taxon>
        <taxon>Actinomycetota</taxon>
        <taxon>Actinomycetes</taxon>
        <taxon>Kitasatosporales</taxon>
        <taxon>Streptomycetaceae</taxon>
        <taxon>Streptomyces</taxon>
    </lineage>
</organism>
<evidence type="ECO:0000313" key="3">
    <source>
        <dbReference type="Proteomes" id="UP001500893"/>
    </source>
</evidence>
<name>A0ABP6NKM2_9ACTN</name>
<dbReference type="EMBL" id="BAAAVM010000064">
    <property type="protein sequence ID" value="GAA3151336.1"/>
    <property type="molecule type" value="Genomic_DNA"/>
</dbReference>
<gene>
    <name evidence="2" type="ORF">GCM10010521_43650</name>
</gene>
<protein>
    <submittedName>
        <fullName evidence="2">Uncharacterized protein</fullName>
    </submittedName>
</protein>
<evidence type="ECO:0000256" key="1">
    <source>
        <dbReference type="SAM" id="MobiDB-lite"/>
    </source>
</evidence>
<sequence length="87" mass="9648">MLPSLLNAMQSAGSQCQPPEGATIALIAESAPIDFQLHFPRHGTDLPPYMTLFYETTNTPTPDSRDPYAPFTQDFAGVLGQPERRRR</sequence>
<proteinExistence type="predicted"/>
<keyword evidence="3" id="KW-1185">Reference proteome</keyword>
<reference evidence="3" key="1">
    <citation type="journal article" date="2019" name="Int. J. Syst. Evol. Microbiol.">
        <title>The Global Catalogue of Microorganisms (GCM) 10K type strain sequencing project: providing services to taxonomists for standard genome sequencing and annotation.</title>
        <authorList>
            <consortium name="The Broad Institute Genomics Platform"/>
            <consortium name="The Broad Institute Genome Sequencing Center for Infectious Disease"/>
            <person name="Wu L."/>
            <person name="Ma J."/>
        </authorList>
    </citation>
    <scope>NUCLEOTIDE SEQUENCE [LARGE SCALE GENOMIC DNA]</scope>
    <source>
        <strain evidence="3">JCM 11574</strain>
    </source>
</reference>
<evidence type="ECO:0000313" key="2">
    <source>
        <dbReference type="EMBL" id="GAA3151336.1"/>
    </source>
</evidence>